<evidence type="ECO:0000256" key="3">
    <source>
        <dbReference type="RuleBase" id="RU003476"/>
    </source>
</evidence>
<organism evidence="5 6">
    <name type="scientific">Streptomyces malaysiensis subsp. samsunensis</name>
    <dbReference type="NCBI Taxonomy" id="459658"/>
    <lineage>
        <taxon>Bacteria</taxon>
        <taxon>Bacillati</taxon>
        <taxon>Actinomycetota</taxon>
        <taxon>Actinomycetes</taxon>
        <taxon>Kitasatosporales</taxon>
        <taxon>Streptomycetaceae</taxon>
        <taxon>Streptomyces</taxon>
        <taxon>Streptomyces violaceusniger group</taxon>
    </lineage>
</organism>
<keyword evidence="2 3" id="KW-0378">Hydrolase</keyword>
<evidence type="ECO:0000256" key="1">
    <source>
        <dbReference type="ARBA" id="ARBA00005582"/>
    </source>
</evidence>
<evidence type="ECO:0000313" key="5">
    <source>
        <dbReference type="EMBL" id="MCQ8833053.1"/>
    </source>
</evidence>
<dbReference type="InterPro" id="IPR020084">
    <property type="entry name" value="NUDIX_hydrolase_CS"/>
</dbReference>
<evidence type="ECO:0000259" key="4">
    <source>
        <dbReference type="PROSITE" id="PS51462"/>
    </source>
</evidence>
<comment type="caution">
    <text evidence="5">The sequence shown here is derived from an EMBL/GenBank/DDBJ whole genome shotgun (WGS) entry which is preliminary data.</text>
</comment>
<evidence type="ECO:0000256" key="2">
    <source>
        <dbReference type="ARBA" id="ARBA00022801"/>
    </source>
</evidence>
<dbReference type="InterPro" id="IPR000086">
    <property type="entry name" value="NUDIX_hydrolase_dom"/>
</dbReference>
<proteinExistence type="inferred from homology"/>
<dbReference type="AlphaFoldDB" id="A0A9X2RWF7"/>
<accession>A0A9X2RWF7</accession>
<dbReference type="PANTHER" id="PTHR21340:SF0">
    <property type="entry name" value="BIS(5'-NUCLEOSYL)-TETRAPHOSPHATASE [ASYMMETRICAL]"/>
    <property type="match status" value="1"/>
</dbReference>
<dbReference type="InterPro" id="IPR015797">
    <property type="entry name" value="NUDIX_hydrolase-like_dom_sf"/>
</dbReference>
<dbReference type="InterPro" id="IPR020476">
    <property type="entry name" value="Nudix_hydrolase"/>
</dbReference>
<dbReference type="PANTHER" id="PTHR21340">
    <property type="entry name" value="DIADENOSINE 5,5-P1,P4-TETRAPHOSPHATE PYROPHOSPHOHYDROLASE MUTT"/>
    <property type="match status" value="1"/>
</dbReference>
<protein>
    <submittedName>
        <fullName evidence="5">NUDIX hydrolase</fullName>
    </submittedName>
</protein>
<reference evidence="5" key="1">
    <citation type="submission" date="2022-06" db="EMBL/GenBank/DDBJ databases">
        <title>WGS of actinobacteria.</title>
        <authorList>
            <person name="Thawai C."/>
        </authorList>
    </citation>
    <scope>NUCLEOTIDE SEQUENCE</scope>
    <source>
        <strain evidence="5">DSM 42010</strain>
    </source>
</reference>
<gene>
    <name evidence="5" type="ORF">NQU54_29370</name>
</gene>
<dbReference type="PRINTS" id="PR00502">
    <property type="entry name" value="NUDIXFAMILY"/>
</dbReference>
<feature type="domain" description="Nudix hydrolase" evidence="4">
    <location>
        <begin position="5"/>
        <end position="134"/>
    </location>
</feature>
<name>A0A9X2RWF7_STRMQ</name>
<dbReference type="InterPro" id="IPR051325">
    <property type="entry name" value="Nudix_hydrolase_domain"/>
</dbReference>
<comment type="similarity">
    <text evidence="1 3">Belongs to the Nudix hydrolase family.</text>
</comment>
<sequence length="143" mass="15931">MSGGSEVRAAGCALWRHARSTAGIELALVFRPKWSDWSWPKGKLKLGETFQEAAVREVREETGMTCRLGVELLSSHYTDAQGRPKLVRYWAAEATGGAFEPNDEVTALAWLTPEAADNRLTYDRDRRLIPALLSALDIPEEDE</sequence>
<dbReference type="PROSITE" id="PS00893">
    <property type="entry name" value="NUDIX_BOX"/>
    <property type="match status" value="1"/>
</dbReference>
<dbReference type="EMBL" id="JANIIC010000039">
    <property type="protein sequence ID" value="MCQ8833053.1"/>
    <property type="molecule type" value="Genomic_DNA"/>
</dbReference>
<dbReference type="Pfam" id="PF00293">
    <property type="entry name" value="NUDIX"/>
    <property type="match status" value="1"/>
</dbReference>
<keyword evidence="6" id="KW-1185">Reference proteome</keyword>
<dbReference type="GO" id="GO:0006754">
    <property type="term" value="P:ATP biosynthetic process"/>
    <property type="evidence" value="ECO:0007669"/>
    <property type="project" value="TreeGrafter"/>
</dbReference>
<dbReference type="GO" id="GO:0006167">
    <property type="term" value="P:AMP biosynthetic process"/>
    <property type="evidence" value="ECO:0007669"/>
    <property type="project" value="TreeGrafter"/>
</dbReference>
<dbReference type="CDD" id="cd03673">
    <property type="entry name" value="NUDIX_Ap6A_hydrolase"/>
    <property type="match status" value="1"/>
</dbReference>
<dbReference type="RefSeq" id="WP_257633689.1">
    <property type="nucleotide sequence ID" value="NZ_JANIIC010000039.1"/>
</dbReference>
<dbReference type="GO" id="GO:0004081">
    <property type="term" value="F:bis(5'-nucleosyl)-tetraphosphatase (asymmetrical) activity"/>
    <property type="evidence" value="ECO:0007669"/>
    <property type="project" value="TreeGrafter"/>
</dbReference>
<dbReference type="Gene3D" id="3.90.79.10">
    <property type="entry name" value="Nucleoside Triphosphate Pyrophosphohydrolase"/>
    <property type="match status" value="1"/>
</dbReference>
<dbReference type="Proteomes" id="UP001142400">
    <property type="component" value="Unassembled WGS sequence"/>
</dbReference>
<dbReference type="PROSITE" id="PS51462">
    <property type="entry name" value="NUDIX"/>
    <property type="match status" value="1"/>
</dbReference>
<dbReference type="SUPFAM" id="SSF55811">
    <property type="entry name" value="Nudix"/>
    <property type="match status" value="1"/>
</dbReference>
<evidence type="ECO:0000313" key="6">
    <source>
        <dbReference type="Proteomes" id="UP001142400"/>
    </source>
</evidence>